<dbReference type="GO" id="GO:0030288">
    <property type="term" value="C:outer membrane-bounded periplasmic space"/>
    <property type="evidence" value="ECO:0007669"/>
    <property type="project" value="TreeGrafter"/>
</dbReference>
<dbReference type="CDD" id="cd02696">
    <property type="entry name" value="MurNAc-LAA"/>
    <property type="match status" value="1"/>
</dbReference>
<dbReference type="GO" id="GO:0009253">
    <property type="term" value="P:peptidoglycan catabolic process"/>
    <property type="evidence" value="ECO:0007669"/>
    <property type="project" value="InterPro"/>
</dbReference>
<name>A0A380CHS3_9STAP</name>
<dbReference type="InterPro" id="IPR050695">
    <property type="entry name" value="N-acetylmuramoyl_amidase_3"/>
</dbReference>
<evidence type="ECO:0000313" key="8">
    <source>
        <dbReference type="EMBL" id="SUJ20775.1"/>
    </source>
</evidence>
<evidence type="ECO:0000259" key="6">
    <source>
        <dbReference type="PROSITE" id="PS51781"/>
    </source>
</evidence>
<feature type="domain" description="Peptidase C51" evidence="5">
    <location>
        <begin position="5"/>
        <end position="136"/>
    </location>
</feature>
<protein>
    <recommendedName>
        <fullName evidence="2">N-acetylmuramoyl-L-alanine amidase</fullName>
        <ecNumber evidence="2">3.5.1.28</ecNumber>
    </recommendedName>
</protein>
<keyword evidence="10" id="KW-1185">Reference proteome</keyword>
<comment type="catalytic activity">
    <reaction evidence="1">
        <text>Hydrolyzes the link between N-acetylmuramoyl residues and L-amino acid residues in certain cell-wall glycopeptides.</text>
        <dbReference type="EC" id="3.5.1.28"/>
    </reaction>
</comment>
<evidence type="ECO:0000313" key="10">
    <source>
        <dbReference type="Proteomes" id="UP000321598"/>
    </source>
</evidence>
<dbReference type="Pfam" id="PF05257">
    <property type="entry name" value="CHAP"/>
    <property type="match status" value="1"/>
</dbReference>
<dbReference type="Pfam" id="PF01520">
    <property type="entry name" value="Amidase_3"/>
    <property type="match status" value="1"/>
</dbReference>
<reference evidence="8 9" key="1">
    <citation type="submission" date="2018-06" db="EMBL/GenBank/DDBJ databases">
        <authorList>
            <consortium name="Pathogen Informatics"/>
            <person name="Doyle S."/>
        </authorList>
    </citation>
    <scope>NUCLEOTIDE SEQUENCE [LARGE SCALE GENOMIC DNA]</scope>
    <source>
        <strain evidence="8 9">NCTC12413</strain>
    </source>
</reference>
<dbReference type="InterPro" id="IPR038765">
    <property type="entry name" value="Papain-like_cys_pep_sf"/>
</dbReference>
<dbReference type="Gene3D" id="3.90.1720.10">
    <property type="entry name" value="endopeptidase domain like (from Nostoc punctiforme)"/>
    <property type="match status" value="1"/>
</dbReference>
<accession>A0A380CHS3</accession>
<evidence type="ECO:0000256" key="1">
    <source>
        <dbReference type="ARBA" id="ARBA00001561"/>
    </source>
</evidence>
<keyword evidence="4" id="KW-0961">Cell wall biogenesis/degradation</keyword>
<dbReference type="SUPFAM" id="SSF54001">
    <property type="entry name" value="Cysteine proteinases"/>
    <property type="match status" value="1"/>
</dbReference>
<evidence type="ECO:0000256" key="4">
    <source>
        <dbReference type="ARBA" id="ARBA00023316"/>
    </source>
</evidence>
<evidence type="ECO:0000256" key="2">
    <source>
        <dbReference type="ARBA" id="ARBA00011901"/>
    </source>
</evidence>
<dbReference type="EC" id="3.5.1.28" evidence="2"/>
<dbReference type="PROSITE" id="PS51781">
    <property type="entry name" value="SH3B"/>
    <property type="match status" value="1"/>
</dbReference>
<dbReference type="Proteomes" id="UP000254956">
    <property type="component" value="Unassembled WGS sequence"/>
</dbReference>
<evidence type="ECO:0000256" key="3">
    <source>
        <dbReference type="ARBA" id="ARBA00022801"/>
    </source>
</evidence>
<dbReference type="InterPro" id="IPR002508">
    <property type="entry name" value="MurNAc-LAA_cat"/>
</dbReference>
<dbReference type="GO" id="GO:0008745">
    <property type="term" value="F:N-acetylmuramoyl-L-alanine amidase activity"/>
    <property type="evidence" value="ECO:0007669"/>
    <property type="project" value="UniProtKB-EC"/>
</dbReference>
<evidence type="ECO:0000313" key="9">
    <source>
        <dbReference type="Proteomes" id="UP000254956"/>
    </source>
</evidence>
<dbReference type="InterPro" id="IPR003646">
    <property type="entry name" value="SH3-like_bac-type"/>
</dbReference>
<keyword evidence="3 8" id="KW-0378">Hydrolase</keyword>
<proteinExistence type="predicted"/>
<dbReference type="SMART" id="SM00287">
    <property type="entry name" value="SH3b"/>
    <property type="match status" value="1"/>
</dbReference>
<dbReference type="RefSeq" id="WP_103387974.1">
    <property type="nucleotide sequence ID" value="NZ_BKAV01000044.1"/>
</dbReference>
<dbReference type="GO" id="GO:0071555">
    <property type="term" value="P:cell wall organization"/>
    <property type="evidence" value="ECO:0007669"/>
    <property type="project" value="UniProtKB-KW"/>
</dbReference>
<dbReference type="Pfam" id="PF08460">
    <property type="entry name" value="SH3_5"/>
    <property type="match status" value="1"/>
</dbReference>
<dbReference type="PANTHER" id="PTHR30404">
    <property type="entry name" value="N-ACETYLMURAMOYL-L-ALANINE AMIDASE"/>
    <property type="match status" value="1"/>
</dbReference>
<feature type="domain" description="SH3b" evidence="6">
    <location>
        <begin position="391"/>
        <end position="462"/>
    </location>
</feature>
<dbReference type="EMBL" id="UGZE01000001">
    <property type="protein sequence ID" value="SUJ20775.1"/>
    <property type="molecule type" value="Genomic_DNA"/>
</dbReference>
<dbReference type="PROSITE" id="PS50911">
    <property type="entry name" value="CHAP"/>
    <property type="match status" value="1"/>
</dbReference>
<dbReference type="PANTHER" id="PTHR30404:SF8">
    <property type="entry name" value="AUTOLYSIN PH-RELATED"/>
    <property type="match status" value="1"/>
</dbReference>
<reference evidence="7 10" key="2">
    <citation type="submission" date="2019-07" db="EMBL/GenBank/DDBJ databases">
        <title>Whole genome shotgun sequence of Staphylococcus arlettae NBRC 109765.</title>
        <authorList>
            <person name="Hosoyama A."/>
            <person name="Uohara A."/>
            <person name="Ohji S."/>
            <person name="Ichikawa N."/>
        </authorList>
    </citation>
    <scope>NUCLEOTIDE SEQUENCE [LARGE SCALE GENOMIC DNA]</scope>
    <source>
        <strain evidence="7 10">NBRC 109765</strain>
    </source>
</reference>
<organism evidence="8 9">
    <name type="scientific">Staphylococcus arlettae</name>
    <dbReference type="NCBI Taxonomy" id="29378"/>
    <lineage>
        <taxon>Bacteria</taxon>
        <taxon>Bacillati</taxon>
        <taxon>Bacillota</taxon>
        <taxon>Bacilli</taxon>
        <taxon>Bacillales</taxon>
        <taxon>Staphylococcaceae</taxon>
        <taxon>Staphylococcus</taxon>
    </lineage>
</organism>
<dbReference type="SUPFAM" id="SSF53187">
    <property type="entry name" value="Zn-dependent exopeptidases"/>
    <property type="match status" value="1"/>
</dbReference>
<dbReference type="AlphaFoldDB" id="A0A380CHS3"/>
<dbReference type="InterPro" id="IPR007921">
    <property type="entry name" value="CHAP_dom"/>
</dbReference>
<dbReference type="SMART" id="SM00646">
    <property type="entry name" value="Ami_3"/>
    <property type="match status" value="1"/>
</dbReference>
<dbReference type="OrthoDB" id="2195319at2"/>
<dbReference type="EMBL" id="BKAV01000044">
    <property type="protein sequence ID" value="GEQ01506.1"/>
    <property type="molecule type" value="Genomic_DNA"/>
</dbReference>
<dbReference type="Proteomes" id="UP000321598">
    <property type="component" value="Unassembled WGS sequence"/>
</dbReference>
<evidence type="ECO:0000259" key="5">
    <source>
        <dbReference type="PROSITE" id="PS50911"/>
    </source>
</evidence>
<gene>
    <name evidence="8" type="ORF">NCTC12413_01748</name>
    <name evidence="7" type="ORF">SAR03_25430</name>
</gene>
<sequence length="472" mass="51914">MAKTQTQINKIVNSYLGKYIDFDGYYAFQCMDLAVSYVYKLTDGSFRMYGNAKDAINNKFPSGWKVIRNQASTVPKKGWIAVYTTGVYQRYGHIGIVYNGGNTSQFQILEQNFDGLANSPAKLRWDNYSGLTHFIVPPTKSITTSSNGSAKATTTKAKTSTPKTKKRKIMLVAGHGYNDPGAVGNGTSEKAFIRDNITKRVKSYLEKEGHTVALYGGSSQSQDMFQDTAYGDSIGNTRDYGLYWVKSQGYEIVVEFHLDAAGPSASGGHTIIPSGLKADSIDTGIQNAIKKHVGTIRGITGRNNLLNCNVAKKQGINYRLVELGFITSTKDMNTIKKNSDAYCKSIAEAIHGGAIKGGNGKNAVAKKKVTKKTSTNNEKWNENQYGILWRKEVASFTCNVPQGIITRRIGPGRQYPIAGTLKKGQTVNYTEIQKNDGYIWISWMTNSGYTVYMPVRQVKSDGSLGPLWGTIK</sequence>
<evidence type="ECO:0000313" key="7">
    <source>
        <dbReference type="EMBL" id="GEQ01506.1"/>
    </source>
</evidence>
<dbReference type="Gene3D" id="3.40.630.40">
    <property type="entry name" value="Zn-dependent exopeptidases"/>
    <property type="match status" value="1"/>
</dbReference>
<dbReference type="Gene3D" id="2.30.30.40">
    <property type="entry name" value="SH3 Domains"/>
    <property type="match status" value="1"/>
</dbReference>